<dbReference type="EMBL" id="NBSK02000007">
    <property type="protein sequence ID" value="KAJ0197286.1"/>
    <property type="molecule type" value="Genomic_DNA"/>
</dbReference>
<keyword evidence="5" id="KW-0663">Pyridoxal phosphate</keyword>
<dbReference type="Proteomes" id="UP000235145">
    <property type="component" value="Unassembled WGS sequence"/>
</dbReference>
<evidence type="ECO:0000256" key="5">
    <source>
        <dbReference type="ARBA" id="ARBA00022898"/>
    </source>
</evidence>
<keyword evidence="6" id="KW-0812">Transmembrane</keyword>
<dbReference type="InterPro" id="IPR015424">
    <property type="entry name" value="PyrdxlP-dep_Trfase"/>
</dbReference>
<evidence type="ECO:0000256" key="3">
    <source>
        <dbReference type="ARBA" id="ARBA00022576"/>
    </source>
</evidence>
<accession>A0A9R1X2Z9</accession>
<dbReference type="GO" id="GO:0008483">
    <property type="term" value="F:transaminase activity"/>
    <property type="evidence" value="ECO:0007669"/>
    <property type="project" value="UniProtKB-KW"/>
</dbReference>
<evidence type="ECO:0000256" key="1">
    <source>
        <dbReference type="ARBA" id="ARBA00001933"/>
    </source>
</evidence>
<dbReference type="SUPFAM" id="SSF53383">
    <property type="entry name" value="PLP-dependent transferases"/>
    <property type="match status" value="1"/>
</dbReference>
<protein>
    <submittedName>
        <fullName evidence="7">Uncharacterized protein</fullName>
    </submittedName>
</protein>
<dbReference type="Gene3D" id="3.40.640.10">
    <property type="entry name" value="Type I PLP-dependent aspartate aminotransferase-like (Major domain)"/>
    <property type="match status" value="1"/>
</dbReference>
<keyword evidence="8" id="KW-1185">Reference proteome</keyword>
<evidence type="ECO:0000313" key="8">
    <source>
        <dbReference type="Proteomes" id="UP000235145"/>
    </source>
</evidence>
<dbReference type="InterPro" id="IPR015421">
    <property type="entry name" value="PyrdxlP-dep_Trfase_major"/>
</dbReference>
<comment type="cofactor">
    <cofactor evidence="1">
        <name>pyridoxal 5'-phosphate</name>
        <dbReference type="ChEBI" id="CHEBI:597326"/>
    </cofactor>
</comment>
<evidence type="ECO:0000256" key="6">
    <source>
        <dbReference type="SAM" id="Phobius"/>
    </source>
</evidence>
<feature type="transmembrane region" description="Helical" evidence="6">
    <location>
        <begin position="156"/>
        <end position="177"/>
    </location>
</feature>
<dbReference type="PANTHER" id="PTHR11751">
    <property type="entry name" value="ALANINE AMINOTRANSFERASE"/>
    <property type="match status" value="1"/>
</dbReference>
<keyword evidence="6" id="KW-1133">Transmembrane helix</keyword>
<evidence type="ECO:0000256" key="4">
    <source>
        <dbReference type="ARBA" id="ARBA00022679"/>
    </source>
</evidence>
<evidence type="ECO:0000256" key="2">
    <source>
        <dbReference type="ARBA" id="ARBA00011738"/>
    </source>
</evidence>
<comment type="caution">
    <text evidence="7">The sequence shown here is derived from an EMBL/GenBank/DDBJ whole genome shotgun (WGS) entry which is preliminary data.</text>
</comment>
<evidence type="ECO:0000313" key="7">
    <source>
        <dbReference type="EMBL" id="KAJ0197286.1"/>
    </source>
</evidence>
<name>A0A9R1X2Z9_LACSA</name>
<keyword evidence="3" id="KW-0032">Aminotransferase</keyword>
<keyword evidence="4" id="KW-0808">Transferase</keyword>
<gene>
    <name evidence="7" type="ORF">LSAT_V11C700383300</name>
</gene>
<dbReference type="PANTHER" id="PTHR11751:SF29">
    <property type="entry name" value="ALANINE TRANSAMINASE"/>
    <property type="match status" value="1"/>
</dbReference>
<proteinExistence type="predicted"/>
<reference evidence="7 8" key="1">
    <citation type="journal article" date="2017" name="Nat. Commun.">
        <title>Genome assembly with in vitro proximity ligation data and whole-genome triplication in lettuce.</title>
        <authorList>
            <person name="Reyes-Chin-Wo S."/>
            <person name="Wang Z."/>
            <person name="Yang X."/>
            <person name="Kozik A."/>
            <person name="Arikit S."/>
            <person name="Song C."/>
            <person name="Xia L."/>
            <person name="Froenicke L."/>
            <person name="Lavelle D.O."/>
            <person name="Truco M.J."/>
            <person name="Xia R."/>
            <person name="Zhu S."/>
            <person name="Xu C."/>
            <person name="Xu H."/>
            <person name="Xu X."/>
            <person name="Cox K."/>
            <person name="Korf I."/>
            <person name="Meyers B.C."/>
            <person name="Michelmore R.W."/>
        </authorList>
    </citation>
    <scope>NUCLEOTIDE SEQUENCE [LARGE SCALE GENOMIC DNA]</scope>
    <source>
        <strain evidence="8">cv. Salinas</strain>
        <tissue evidence="7">Seedlings</tissue>
    </source>
</reference>
<dbReference type="InterPro" id="IPR045088">
    <property type="entry name" value="ALAT1/2-like"/>
</dbReference>
<keyword evidence="6" id="KW-0472">Membrane</keyword>
<dbReference type="AlphaFoldDB" id="A0A9R1X2Z9"/>
<organism evidence="7 8">
    <name type="scientific">Lactuca sativa</name>
    <name type="common">Garden lettuce</name>
    <dbReference type="NCBI Taxonomy" id="4236"/>
    <lineage>
        <taxon>Eukaryota</taxon>
        <taxon>Viridiplantae</taxon>
        <taxon>Streptophyta</taxon>
        <taxon>Embryophyta</taxon>
        <taxon>Tracheophyta</taxon>
        <taxon>Spermatophyta</taxon>
        <taxon>Magnoliopsida</taxon>
        <taxon>eudicotyledons</taxon>
        <taxon>Gunneridae</taxon>
        <taxon>Pentapetalae</taxon>
        <taxon>asterids</taxon>
        <taxon>campanulids</taxon>
        <taxon>Asterales</taxon>
        <taxon>Asteraceae</taxon>
        <taxon>Cichorioideae</taxon>
        <taxon>Cichorieae</taxon>
        <taxon>Lactucinae</taxon>
        <taxon>Lactuca</taxon>
    </lineage>
</organism>
<sequence length="185" mass="21118">MHSSILICIYKTYNADFIERAWQILDQTPGRATGAYRHIVTGVKQEVQFLIILIKQHGRELRSLSSTARQKGITLRALFFINPGNPNGQVLAEENNETLLSSARKKVYQENIYVPEKQFCSFKKVARSIGYGDKDIPWVYFQSVSKGCKGQLVNSIVNLFAILSFLIILNFFFLHILKLQTLLTC</sequence>
<comment type="subunit">
    <text evidence="2">Homodimer.</text>
</comment>